<dbReference type="Gene3D" id="3.30.1490.20">
    <property type="entry name" value="ATP-grasp fold, A domain"/>
    <property type="match status" value="1"/>
</dbReference>
<comment type="catalytic activity">
    <reaction evidence="15 16">
        <text>2 D-alanine + ATP = D-alanyl-D-alanine + ADP + phosphate + H(+)</text>
        <dbReference type="Rhea" id="RHEA:11224"/>
        <dbReference type="ChEBI" id="CHEBI:15378"/>
        <dbReference type="ChEBI" id="CHEBI:30616"/>
        <dbReference type="ChEBI" id="CHEBI:43474"/>
        <dbReference type="ChEBI" id="CHEBI:57416"/>
        <dbReference type="ChEBI" id="CHEBI:57822"/>
        <dbReference type="ChEBI" id="CHEBI:456216"/>
        <dbReference type="EC" id="6.3.2.4"/>
    </reaction>
</comment>
<dbReference type="InterPro" id="IPR011761">
    <property type="entry name" value="ATP-grasp"/>
</dbReference>
<evidence type="ECO:0000256" key="8">
    <source>
        <dbReference type="ARBA" id="ARBA00022741"/>
    </source>
</evidence>
<dbReference type="GO" id="GO:0005524">
    <property type="term" value="F:ATP binding"/>
    <property type="evidence" value="ECO:0007669"/>
    <property type="project" value="UniProtKB-UniRule"/>
</dbReference>
<evidence type="ECO:0000256" key="13">
    <source>
        <dbReference type="ARBA" id="ARBA00023211"/>
    </source>
</evidence>
<dbReference type="InterPro" id="IPR005905">
    <property type="entry name" value="D_ala_D_ala"/>
</dbReference>
<comment type="similarity">
    <text evidence="3 16">Belongs to the D-alanine--D-alanine ligase family.</text>
</comment>
<evidence type="ECO:0000256" key="18">
    <source>
        <dbReference type="PIRSR" id="PIRSR039102-3"/>
    </source>
</evidence>
<dbReference type="PANTHER" id="PTHR23132">
    <property type="entry name" value="D-ALANINE--D-ALANINE LIGASE"/>
    <property type="match status" value="1"/>
</dbReference>
<organism evidence="21 22">
    <name type="scientific">Thermodesulfovibrio yellowstonii</name>
    <dbReference type="NCBI Taxonomy" id="28262"/>
    <lineage>
        <taxon>Bacteria</taxon>
        <taxon>Pseudomonadati</taxon>
        <taxon>Nitrospirota</taxon>
        <taxon>Thermodesulfovibrionia</taxon>
        <taxon>Thermodesulfovibrionales</taxon>
        <taxon>Thermodesulfovibrionaceae</taxon>
        <taxon>Thermodesulfovibrio</taxon>
    </lineage>
</organism>
<name>A0A9W6GG00_9BACT</name>
<feature type="active site" evidence="17">
    <location>
        <position position="274"/>
    </location>
</feature>
<dbReference type="InterPro" id="IPR011095">
    <property type="entry name" value="Dala_Dala_lig_C"/>
</dbReference>
<dbReference type="HAMAP" id="MF_00047">
    <property type="entry name" value="Dala_Dala_lig"/>
    <property type="match status" value="1"/>
</dbReference>
<evidence type="ECO:0000256" key="12">
    <source>
        <dbReference type="ARBA" id="ARBA00022984"/>
    </source>
</evidence>
<keyword evidence="11 16" id="KW-0133">Cell shape</keyword>
<keyword evidence="5 16" id="KW-0963">Cytoplasm</keyword>
<dbReference type="NCBIfam" id="NF002378">
    <property type="entry name" value="PRK01372.1"/>
    <property type="match status" value="1"/>
</dbReference>
<feature type="binding site" evidence="18">
    <location>
        <position position="265"/>
    </location>
    <ligand>
        <name>Mg(2+)</name>
        <dbReference type="ChEBI" id="CHEBI:18420"/>
        <label>2</label>
    </ligand>
</feature>
<dbReference type="PROSITE" id="PS50975">
    <property type="entry name" value="ATP_GRASP"/>
    <property type="match status" value="1"/>
</dbReference>
<comment type="function">
    <text evidence="16">Cell wall formation.</text>
</comment>
<dbReference type="Pfam" id="PF01820">
    <property type="entry name" value="Dala_Dala_lig_N"/>
    <property type="match status" value="1"/>
</dbReference>
<evidence type="ECO:0000256" key="9">
    <source>
        <dbReference type="ARBA" id="ARBA00022840"/>
    </source>
</evidence>
<dbReference type="InterPro" id="IPR000291">
    <property type="entry name" value="D-Ala_lig_Van_CS"/>
</dbReference>
<evidence type="ECO:0000256" key="16">
    <source>
        <dbReference type="HAMAP-Rule" id="MF_00047"/>
    </source>
</evidence>
<dbReference type="GO" id="GO:0046872">
    <property type="term" value="F:metal ion binding"/>
    <property type="evidence" value="ECO:0007669"/>
    <property type="project" value="UniProtKB-KW"/>
</dbReference>
<evidence type="ECO:0000256" key="10">
    <source>
        <dbReference type="ARBA" id="ARBA00022842"/>
    </source>
</evidence>
<feature type="domain" description="ATP-grasp" evidence="20">
    <location>
        <begin position="99"/>
        <end position="296"/>
    </location>
</feature>
<feature type="active site" evidence="17">
    <location>
        <position position="143"/>
    </location>
</feature>
<comment type="pathway">
    <text evidence="16">Cell wall biogenesis; peptidoglycan biosynthesis.</text>
</comment>
<keyword evidence="14 16" id="KW-0961">Cell wall biogenesis/degradation</keyword>
<dbReference type="NCBIfam" id="TIGR01205">
    <property type="entry name" value="D_ala_D_alaTIGR"/>
    <property type="match status" value="1"/>
</dbReference>
<evidence type="ECO:0000256" key="4">
    <source>
        <dbReference type="ARBA" id="ARBA00012216"/>
    </source>
</evidence>
<keyword evidence="7 18" id="KW-0479">Metal-binding</keyword>
<comment type="subcellular location">
    <subcellularLocation>
        <location evidence="2 16">Cytoplasm</location>
    </subcellularLocation>
</comment>
<keyword evidence="6 16" id="KW-0436">Ligase</keyword>
<dbReference type="SUPFAM" id="SSF56059">
    <property type="entry name" value="Glutathione synthetase ATP-binding domain-like"/>
    <property type="match status" value="1"/>
</dbReference>
<dbReference type="GO" id="GO:0009252">
    <property type="term" value="P:peptidoglycan biosynthetic process"/>
    <property type="evidence" value="ECO:0007669"/>
    <property type="project" value="UniProtKB-UniRule"/>
</dbReference>
<dbReference type="SMART" id="SM01209">
    <property type="entry name" value="GARS_A"/>
    <property type="match status" value="1"/>
</dbReference>
<gene>
    <name evidence="16 21" type="primary">ddl</name>
    <name evidence="21" type="ORF">TISLANDTSLP1_09730</name>
</gene>
<protein>
    <recommendedName>
        <fullName evidence="4 16">D-alanine--D-alanine ligase</fullName>
        <ecNumber evidence="4 16">6.3.2.4</ecNumber>
    </recommendedName>
    <alternativeName>
        <fullName evidence="16">D-Ala-D-Ala ligase</fullName>
    </alternativeName>
    <alternativeName>
        <fullName evidence="16">D-alanylalanine synthetase</fullName>
    </alternativeName>
</protein>
<keyword evidence="12 16" id="KW-0573">Peptidoglycan synthesis</keyword>
<dbReference type="GO" id="GO:0008360">
    <property type="term" value="P:regulation of cell shape"/>
    <property type="evidence" value="ECO:0007669"/>
    <property type="project" value="UniProtKB-KW"/>
</dbReference>
<evidence type="ECO:0000256" key="11">
    <source>
        <dbReference type="ARBA" id="ARBA00022960"/>
    </source>
</evidence>
<dbReference type="EMBL" id="BSDX01000001">
    <property type="protein sequence ID" value="GLI53280.1"/>
    <property type="molecule type" value="Genomic_DNA"/>
</dbReference>
<dbReference type="PROSITE" id="PS00844">
    <property type="entry name" value="DALA_DALA_LIGASE_2"/>
    <property type="match status" value="1"/>
</dbReference>
<evidence type="ECO:0000256" key="17">
    <source>
        <dbReference type="PIRSR" id="PIRSR039102-1"/>
    </source>
</evidence>
<dbReference type="GO" id="GO:0008716">
    <property type="term" value="F:D-alanine-D-alanine ligase activity"/>
    <property type="evidence" value="ECO:0007669"/>
    <property type="project" value="UniProtKB-UniRule"/>
</dbReference>
<keyword evidence="8 19" id="KW-0547">Nucleotide-binding</keyword>
<evidence type="ECO:0000256" key="7">
    <source>
        <dbReference type="ARBA" id="ARBA00022723"/>
    </source>
</evidence>
<keyword evidence="13 18" id="KW-0464">Manganese</keyword>
<evidence type="ECO:0000256" key="15">
    <source>
        <dbReference type="ARBA" id="ARBA00047614"/>
    </source>
</evidence>
<feature type="binding site" evidence="18">
    <location>
        <position position="263"/>
    </location>
    <ligand>
        <name>Mg(2+)</name>
        <dbReference type="ChEBI" id="CHEBI:18420"/>
        <label>2</label>
    </ligand>
</feature>
<sequence>MKVGVIAGGISSEREVSLRSGQAVFNALKELGYNVVFIDAGIDLCEKIKIEKIDIAFLVLHGGWGENGAVQGMLEVMGIPYTGSGVLASALAMDKEASKKIFLYHGIPVPPFKVLNKKDYISSAVSLSSFSFPCVVKPAEEGSSIGVNIVKNEREFKNAINEAFQFGKRVIIEKFIEGREIHIGVLGDKALGGVEVRPKKGFYSYEAKYTKGLTEYILPPEIDNALYEKLKELGLKAHKSLNCKGGTRVDMIVDQQGNPYVLEVNTIPGMTETSLLPKIASLAGYDFKGLVKEILELSLKNNEK</sequence>
<accession>A0A9W6GG00</accession>
<dbReference type="Gene3D" id="3.40.50.20">
    <property type="match status" value="1"/>
</dbReference>
<evidence type="ECO:0000256" key="14">
    <source>
        <dbReference type="ARBA" id="ARBA00023316"/>
    </source>
</evidence>
<evidence type="ECO:0000256" key="6">
    <source>
        <dbReference type="ARBA" id="ARBA00022598"/>
    </source>
</evidence>
<comment type="caution">
    <text evidence="21">The sequence shown here is derived from an EMBL/GenBank/DDBJ whole genome shotgun (WGS) entry which is preliminary data.</text>
</comment>
<reference evidence="21" key="1">
    <citation type="submission" date="2022-12" db="EMBL/GenBank/DDBJ databases">
        <title>Reference genome sequencing for broad-spectrum identification of bacterial and archaeal isolates by mass spectrometry.</title>
        <authorList>
            <person name="Sekiguchi Y."/>
            <person name="Tourlousse D.M."/>
        </authorList>
    </citation>
    <scope>NUCLEOTIDE SEQUENCE</scope>
    <source>
        <strain evidence="21">TSL-P1</strain>
    </source>
</reference>
<dbReference type="NCBIfam" id="NF002528">
    <property type="entry name" value="PRK01966.1-4"/>
    <property type="match status" value="1"/>
</dbReference>
<feature type="binding site" evidence="18">
    <location>
        <position position="263"/>
    </location>
    <ligand>
        <name>Mg(2+)</name>
        <dbReference type="ChEBI" id="CHEBI:18420"/>
        <label>1</label>
    </ligand>
</feature>
<evidence type="ECO:0000256" key="2">
    <source>
        <dbReference type="ARBA" id="ARBA00004496"/>
    </source>
</evidence>
<proteinExistence type="inferred from homology"/>
<dbReference type="PIRSF" id="PIRSF039102">
    <property type="entry name" value="Ddl/VanB"/>
    <property type="match status" value="1"/>
</dbReference>
<evidence type="ECO:0000313" key="22">
    <source>
        <dbReference type="Proteomes" id="UP001144297"/>
    </source>
</evidence>
<evidence type="ECO:0000256" key="5">
    <source>
        <dbReference type="ARBA" id="ARBA00022490"/>
    </source>
</evidence>
<evidence type="ECO:0000256" key="19">
    <source>
        <dbReference type="PROSITE-ProRule" id="PRU00409"/>
    </source>
</evidence>
<comment type="cofactor">
    <cofactor evidence="1">
        <name>Mn(2+)</name>
        <dbReference type="ChEBI" id="CHEBI:29035"/>
    </cofactor>
</comment>
<feature type="active site" evidence="17">
    <location>
        <position position="13"/>
    </location>
</feature>
<dbReference type="GO" id="GO:0071555">
    <property type="term" value="P:cell wall organization"/>
    <property type="evidence" value="ECO:0007669"/>
    <property type="project" value="UniProtKB-KW"/>
</dbReference>
<keyword evidence="9 19" id="KW-0067">ATP-binding</keyword>
<dbReference type="Proteomes" id="UP001144297">
    <property type="component" value="Unassembled WGS sequence"/>
</dbReference>
<comment type="cofactor">
    <cofactor evidence="18">
        <name>Mg(2+)</name>
        <dbReference type="ChEBI" id="CHEBI:18420"/>
    </cofactor>
    <cofactor evidence="18">
        <name>Mn(2+)</name>
        <dbReference type="ChEBI" id="CHEBI:29035"/>
    </cofactor>
    <text evidence="18">Binds 2 magnesium or manganese ions per subunit.</text>
</comment>
<dbReference type="EC" id="6.3.2.4" evidence="4 16"/>
<dbReference type="GO" id="GO:0005737">
    <property type="term" value="C:cytoplasm"/>
    <property type="evidence" value="ECO:0007669"/>
    <property type="project" value="UniProtKB-SubCell"/>
</dbReference>
<evidence type="ECO:0000259" key="20">
    <source>
        <dbReference type="PROSITE" id="PS50975"/>
    </source>
</evidence>
<dbReference type="InterPro" id="IPR013815">
    <property type="entry name" value="ATP_grasp_subdomain_1"/>
</dbReference>
<dbReference type="Pfam" id="PF07478">
    <property type="entry name" value="Dala_Dala_lig_C"/>
    <property type="match status" value="1"/>
</dbReference>
<evidence type="ECO:0000256" key="1">
    <source>
        <dbReference type="ARBA" id="ARBA00001936"/>
    </source>
</evidence>
<dbReference type="PROSITE" id="PS00843">
    <property type="entry name" value="DALA_DALA_LIGASE_1"/>
    <property type="match status" value="1"/>
</dbReference>
<dbReference type="InterPro" id="IPR011127">
    <property type="entry name" value="Dala_Dala_lig_N"/>
</dbReference>
<dbReference type="Gene3D" id="3.30.470.20">
    <property type="entry name" value="ATP-grasp fold, B domain"/>
    <property type="match status" value="1"/>
</dbReference>
<dbReference type="InterPro" id="IPR016185">
    <property type="entry name" value="PreATP-grasp_dom_sf"/>
</dbReference>
<dbReference type="SUPFAM" id="SSF52440">
    <property type="entry name" value="PreATP-grasp domain"/>
    <property type="match status" value="1"/>
</dbReference>
<keyword evidence="22" id="KW-1185">Reference proteome</keyword>
<evidence type="ECO:0000256" key="3">
    <source>
        <dbReference type="ARBA" id="ARBA00010871"/>
    </source>
</evidence>
<evidence type="ECO:0000313" key="21">
    <source>
        <dbReference type="EMBL" id="GLI53280.1"/>
    </source>
</evidence>
<keyword evidence="10 18" id="KW-0460">Magnesium</keyword>
<dbReference type="AlphaFoldDB" id="A0A9W6GG00"/>
<dbReference type="PANTHER" id="PTHR23132:SF23">
    <property type="entry name" value="D-ALANINE--D-ALANINE LIGASE B"/>
    <property type="match status" value="1"/>
</dbReference>
<feature type="binding site" evidence="18">
    <location>
        <position position="250"/>
    </location>
    <ligand>
        <name>Mg(2+)</name>
        <dbReference type="ChEBI" id="CHEBI:18420"/>
        <label>1</label>
    </ligand>
</feature>
<dbReference type="FunFam" id="3.30.470.20:FF:000008">
    <property type="entry name" value="D-alanine--D-alanine ligase"/>
    <property type="match status" value="1"/>
</dbReference>